<evidence type="ECO:0000313" key="11">
    <source>
        <dbReference type="EMBL" id="KYQ93549.1"/>
    </source>
</evidence>
<evidence type="ECO:0000313" key="12">
    <source>
        <dbReference type="Proteomes" id="UP000076078"/>
    </source>
</evidence>
<evidence type="ECO:0000256" key="5">
    <source>
        <dbReference type="ARBA" id="ARBA00022679"/>
    </source>
</evidence>
<evidence type="ECO:0000256" key="10">
    <source>
        <dbReference type="RuleBase" id="RU363110"/>
    </source>
</evidence>
<feature type="transmembrane region" description="Helical" evidence="10">
    <location>
        <begin position="414"/>
        <end position="433"/>
    </location>
</feature>
<proteinExistence type="inferred from homology"/>
<dbReference type="GO" id="GO:0005789">
    <property type="term" value="C:endoplasmic reticulum membrane"/>
    <property type="evidence" value="ECO:0007669"/>
    <property type="project" value="UniProtKB-SubCell"/>
</dbReference>
<dbReference type="GO" id="GO:0042283">
    <property type="term" value="F:dolichyl pyrophosphate Glc1Man9GlcNAc2 alpha-1,3-glucosyltransferase activity"/>
    <property type="evidence" value="ECO:0007669"/>
    <property type="project" value="TreeGrafter"/>
</dbReference>
<keyword evidence="6 10" id="KW-0812">Transmembrane</keyword>
<evidence type="ECO:0000256" key="9">
    <source>
        <dbReference type="ARBA" id="ARBA00023136"/>
    </source>
</evidence>
<dbReference type="InParanoid" id="A0A151ZI25"/>
<dbReference type="FunCoup" id="A0A151ZI25">
    <property type="interactions" value="621"/>
</dbReference>
<dbReference type="Pfam" id="PF03155">
    <property type="entry name" value="Alg6_Alg8"/>
    <property type="match status" value="1"/>
</dbReference>
<reference evidence="11 12" key="1">
    <citation type="submission" date="2015-12" db="EMBL/GenBank/DDBJ databases">
        <title>Dictyostelia acquired genes for synthesis and detection of signals that induce cell-type specialization by lateral gene transfer from prokaryotes.</title>
        <authorList>
            <person name="Gloeckner G."/>
            <person name="Schaap P."/>
        </authorList>
    </citation>
    <scope>NUCLEOTIDE SEQUENCE [LARGE SCALE GENOMIC DNA]</scope>
    <source>
        <strain evidence="11 12">TK</strain>
    </source>
</reference>
<keyword evidence="12" id="KW-1185">Reference proteome</keyword>
<dbReference type="PANTHER" id="PTHR12413">
    <property type="entry name" value="DOLICHYL GLYCOSYLTRANSFERASE"/>
    <property type="match status" value="1"/>
</dbReference>
<keyword evidence="4 10" id="KW-0328">Glycosyltransferase</keyword>
<feature type="transmembrane region" description="Helical" evidence="10">
    <location>
        <begin position="354"/>
        <end position="376"/>
    </location>
</feature>
<feature type="transmembrane region" description="Helical" evidence="10">
    <location>
        <begin position="288"/>
        <end position="305"/>
    </location>
</feature>
<dbReference type="UniPathway" id="UPA00378"/>
<evidence type="ECO:0000256" key="1">
    <source>
        <dbReference type="ARBA" id="ARBA00004477"/>
    </source>
</evidence>
<sequence length="448" mass="52155">MLIVDNLNYKSYNTILFQRFSVIVCDLVLIVSVLLISWHIYPKVKSQLTENSSSNSNSSGKEKFSFYLDNSSILTFIMLFNPGLMMIDHVHFQYNGFLKGILLLSILFLMKGSTITGSILFAVLLNFKHIYMYMAPAYFVYLLLYYCFDNQNRFSIVNFIKLALSVSLVFLVSLGPFIQQIPQLLQRLFPFGRGLSHAYWAPNFWAIYNFIDRLLIVILSKFPVPNSYSAQLLNHKDLSGMLTSGLVNSQSQQHVILPNITPLYTLALTLLFLIPSLVGIWRNRDTKSFILAVCQCSMTFYMFGWHVHEKAILMVTIPFGLLCVTSKECARIYFLLSTVGHYSLFPLLFTTQEIGTRILLFSCYTLTIYILLKYRYQQLFKFYTVEKLYLLFLLLLELFNIFIFPLYLKEKLPFLSLMLTSVYCSAGLMYLYFQIYFNLIFRNNKFID</sequence>
<feature type="transmembrane region" description="Helical" evidence="10">
    <location>
        <begin position="263"/>
        <end position="282"/>
    </location>
</feature>
<evidence type="ECO:0000256" key="6">
    <source>
        <dbReference type="ARBA" id="ARBA00022692"/>
    </source>
</evidence>
<comment type="pathway">
    <text evidence="2 10">Protein modification; protein glycosylation.</text>
</comment>
<feature type="transmembrane region" description="Helical" evidence="10">
    <location>
        <begin position="20"/>
        <end position="41"/>
    </location>
</feature>
<name>A0A151ZI25_TIELA</name>
<keyword evidence="8 10" id="KW-1133">Transmembrane helix</keyword>
<keyword evidence="5 10" id="KW-0808">Transferase</keyword>
<dbReference type="OMA" id="YLAPPFG"/>
<protein>
    <recommendedName>
        <fullName evidence="10">Alpha-1,3-glucosyltransferase</fullName>
        <ecNumber evidence="10">2.4.1.-</ecNumber>
    </recommendedName>
</protein>
<dbReference type="EMBL" id="LODT01000027">
    <property type="protein sequence ID" value="KYQ93549.1"/>
    <property type="molecule type" value="Genomic_DNA"/>
</dbReference>
<gene>
    <name evidence="11" type="ORF">DLAC_05335</name>
</gene>
<dbReference type="GO" id="GO:0006487">
    <property type="term" value="P:protein N-linked glycosylation"/>
    <property type="evidence" value="ECO:0007669"/>
    <property type="project" value="TreeGrafter"/>
</dbReference>
<dbReference type="PANTHER" id="PTHR12413:SF2">
    <property type="entry name" value="DOLICHYL PYROPHOSPHATE GLC1MAN9GLCNAC2 ALPHA-1,3-GLUCOSYLTRANSFERASE-RELATED"/>
    <property type="match status" value="1"/>
</dbReference>
<comment type="subcellular location">
    <subcellularLocation>
        <location evidence="1 10">Endoplasmic reticulum membrane</location>
        <topology evidence="1 10">Multi-pass membrane protein</topology>
    </subcellularLocation>
</comment>
<comment type="caution">
    <text evidence="11">The sequence shown here is derived from an EMBL/GenBank/DDBJ whole genome shotgun (WGS) entry which is preliminary data.</text>
</comment>
<evidence type="ECO:0000256" key="2">
    <source>
        <dbReference type="ARBA" id="ARBA00004922"/>
    </source>
</evidence>
<feature type="transmembrane region" description="Helical" evidence="10">
    <location>
        <begin position="388"/>
        <end position="408"/>
    </location>
</feature>
<accession>A0A151ZI25</accession>
<feature type="transmembrane region" description="Helical" evidence="10">
    <location>
        <begin position="101"/>
        <end position="124"/>
    </location>
</feature>
<keyword evidence="7 10" id="KW-0256">Endoplasmic reticulum</keyword>
<dbReference type="InterPro" id="IPR004856">
    <property type="entry name" value="Glyco_trans_ALG6/ALG8"/>
</dbReference>
<evidence type="ECO:0000256" key="3">
    <source>
        <dbReference type="ARBA" id="ARBA00008715"/>
    </source>
</evidence>
<feature type="transmembrane region" description="Helical" evidence="10">
    <location>
        <begin position="130"/>
        <end position="148"/>
    </location>
</feature>
<dbReference type="OrthoDB" id="1689333at2759"/>
<keyword evidence="9 10" id="KW-0472">Membrane</keyword>
<feature type="transmembrane region" description="Helical" evidence="10">
    <location>
        <begin position="160"/>
        <end position="178"/>
    </location>
</feature>
<dbReference type="Proteomes" id="UP000076078">
    <property type="component" value="Unassembled WGS sequence"/>
</dbReference>
<organism evidence="11 12">
    <name type="scientific">Tieghemostelium lacteum</name>
    <name type="common">Slime mold</name>
    <name type="synonym">Dictyostelium lacteum</name>
    <dbReference type="NCBI Taxonomy" id="361077"/>
    <lineage>
        <taxon>Eukaryota</taxon>
        <taxon>Amoebozoa</taxon>
        <taxon>Evosea</taxon>
        <taxon>Eumycetozoa</taxon>
        <taxon>Dictyostelia</taxon>
        <taxon>Dictyosteliales</taxon>
        <taxon>Raperosteliaceae</taxon>
        <taxon>Tieghemostelium</taxon>
    </lineage>
</organism>
<comment type="similarity">
    <text evidence="3 10">Belongs to the ALG6/ALG8 glucosyltransferase family.</text>
</comment>
<evidence type="ECO:0000256" key="7">
    <source>
        <dbReference type="ARBA" id="ARBA00022824"/>
    </source>
</evidence>
<dbReference type="EC" id="2.4.1.-" evidence="10"/>
<dbReference type="AlphaFoldDB" id="A0A151ZI25"/>
<dbReference type="STRING" id="361077.A0A151ZI25"/>
<evidence type="ECO:0000256" key="4">
    <source>
        <dbReference type="ARBA" id="ARBA00022676"/>
    </source>
</evidence>
<evidence type="ECO:0000256" key="8">
    <source>
        <dbReference type="ARBA" id="ARBA00022989"/>
    </source>
</evidence>